<accession>A0A1F5UVH6</accession>
<keyword evidence="2 7" id="KW-0699">rRNA-binding</keyword>
<reference evidence="9 10" key="1">
    <citation type="journal article" date="2016" name="Nat. Commun.">
        <title>Thousands of microbial genomes shed light on interconnected biogeochemical processes in an aquifer system.</title>
        <authorList>
            <person name="Anantharaman K."/>
            <person name="Brown C.T."/>
            <person name="Hug L.A."/>
            <person name="Sharon I."/>
            <person name="Castelle C.J."/>
            <person name="Probst A.J."/>
            <person name="Thomas B.C."/>
            <person name="Singh A."/>
            <person name="Wilkins M.J."/>
            <person name="Karaoz U."/>
            <person name="Brodie E.L."/>
            <person name="Williams K.H."/>
            <person name="Hubbard S.S."/>
            <person name="Banfield J.F."/>
        </authorList>
    </citation>
    <scope>NUCLEOTIDE SEQUENCE [LARGE SCALE GENOMIC DNA]</scope>
    <source>
        <strain evidence="10">RBG_16_55_9</strain>
    </source>
</reference>
<dbReference type="GO" id="GO:0000027">
    <property type="term" value="P:ribosomal large subunit assembly"/>
    <property type="evidence" value="ECO:0007669"/>
    <property type="project" value="UniProtKB-UniRule"/>
</dbReference>
<evidence type="ECO:0000256" key="1">
    <source>
        <dbReference type="ARBA" id="ARBA00007698"/>
    </source>
</evidence>
<evidence type="ECO:0000256" key="7">
    <source>
        <dbReference type="HAMAP-Rule" id="MF_00382"/>
    </source>
</evidence>
<evidence type="ECO:0000256" key="6">
    <source>
        <dbReference type="ARBA" id="ARBA00035172"/>
    </source>
</evidence>
<protein>
    <recommendedName>
        <fullName evidence="6 7">Large ribosomal subunit protein bL20</fullName>
    </recommendedName>
</protein>
<dbReference type="GO" id="GO:1990904">
    <property type="term" value="C:ribonucleoprotein complex"/>
    <property type="evidence" value="ECO:0007669"/>
    <property type="project" value="UniProtKB-KW"/>
</dbReference>
<evidence type="ECO:0000256" key="3">
    <source>
        <dbReference type="ARBA" id="ARBA00022884"/>
    </source>
</evidence>
<dbReference type="AlphaFoldDB" id="A0A1F5UVH6"/>
<dbReference type="Pfam" id="PF00453">
    <property type="entry name" value="Ribosomal_L20"/>
    <property type="match status" value="1"/>
</dbReference>
<name>A0A1F5UVH6_FRAXR</name>
<dbReference type="Gene3D" id="1.10.1900.20">
    <property type="entry name" value="Ribosomal protein L20"/>
    <property type="match status" value="1"/>
</dbReference>
<keyword evidence="3 7" id="KW-0694">RNA-binding</keyword>
<dbReference type="InterPro" id="IPR005813">
    <property type="entry name" value="Ribosomal_bL20"/>
</dbReference>
<comment type="caution">
    <text evidence="9">The sequence shown here is derived from an EMBL/GenBank/DDBJ whole genome shotgun (WGS) entry which is preliminary data.</text>
</comment>
<keyword evidence="4 7" id="KW-0689">Ribosomal protein</keyword>
<dbReference type="PRINTS" id="PR00062">
    <property type="entry name" value="RIBOSOMALL20"/>
</dbReference>
<organism evidence="9 10">
    <name type="scientific">Fraserbacteria sp. (strain RBG_16_55_9)</name>
    <dbReference type="NCBI Taxonomy" id="1817864"/>
    <lineage>
        <taxon>Bacteria</taxon>
        <taxon>Candidatus Fraseribacteriota</taxon>
    </lineage>
</organism>
<dbReference type="GO" id="GO:0019843">
    <property type="term" value="F:rRNA binding"/>
    <property type="evidence" value="ECO:0007669"/>
    <property type="project" value="UniProtKB-UniRule"/>
</dbReference>
<dbReference type="PROSITE" id="PS00937">
    <property type="entry name" value="RIBOSOMAL_L20"/>
    <property type="match status" value="1"/>
</dbReference>
<evidence type="ECO:0000313" key="10">
    <source>
        <dbReference type="Proteomes" id="UP000179157"/>
    </source>
</evidence>
<dbReference type="FunFam" id="1.10.1900.20:FF:000001">
    <property type="entry name" value="50S ribosomal protein L20"/>
    <property type="match status" value="1"/>
</dbReference>
<dbReference type="InterPro" id="IPR049946">
    <property type="entry name" value="RIBOSOMAL_L20_CS"/>
</dbReference>
<comment type="function">
    <text evidence="7 8">Binds directly to 23S ribosomal RNA and is necessary for the in vitro assembly process of the 50S ribosomal subunit. It is not involved in the protein synthesizing functions of that subunit.</text>
</comment>
<evidence type="ECO:0000256" key="8">
    <source>
        <dbReference type="RuleBase" id="RU000560"/>
    </source>
</evidence>
<gene>
    <name evidence="7" type="primary">rplT</name>
    <name evidence="9" type="ORF">A2Z21_09940</name>
</gene>
<dbReference type="GO" id="GO:0003735">
    <property type="term" value="F:structural constituent of ribosome"/>
    <property type="evidence" value="ECO:0007669"/>
    <property type="project" value="InterPro"/>
</dbReference>
<dbReference type="GO" id="GO:0005840">
    <property type="term" value="C:ribosome"/>
    <property type="evidence" value="ECO:0007669"/>
    <property type="project" value="UniProtKB-KW"/>
</dbReference>
<evidence type="ECO:0000256" key="4">
    <source>
        <dbReference type="ARBA" id="ARBA00022980"/>
    </source>
</evidence>
<dbReference type="PANTHER" id="PTHR10986">
    <property type="entry name" value="39S RIBOSOMAL PROTEIN L20"/>
    <property type="match status" value="1"/>
</dbReference>
<dbReference type="SUPFAM" id="SSF74731">
    <property type="entry name" value="Ribosomal protein L20"/>
    <property type="match status" value="1"/>
</dbReference>
<evidence type="ECO:0000256" key="2">
    <source>
        <dbReference type="ARBA" id="ARBA00022730"/>
    </source>
</evidence>
<dbReference type="STRING" id="1817864.A2Z21_09940"/>
<dbReference type="NCBIfam" id="TIGR01032">
    <property type="entry name" value="rplT_bact"/>
    <property type="match status" value="1"/>
</dbReference>
<proteinExistence type="inferred from homology"/>
<comment type="similarity">
    <text evidence="1 7 8">Belongs to the bacterial ribosomal protein bL20 family.</text>
</comment>
<dbReference type="CDD" id="cd07026">
    <property type="entry name" value="Ribosomal_L20"/>
    <property type="match status" value="1"/>
</dbReference>
<dbReference type="GO" id="GO:0006412">
    <property type="term" value="P:translation"/>
    <property type="evidence" value="ECO:0007669"/>
    <property type="project" value="InterPro"/>
</dbReference>
<evidence type="ECO:0000313" key="9">
    <source>
        <dbReference type="EMBL" id="OGF55153.1"/>
    </source>
</evidence>
<evidence type="ECO:0000256" key="5">
    <source>
        <dbReference type="ARBA" id="ARBA00023274"/>
    </source>
</evidence>
<dbReference type="Proteomes" id="UP000179157">
    <property type="component" value="Unassembled WGS sequence"/>
</dbReference>
<dbReference type="InterPro" id="IPR035566">
    <property type="entry name" value="Ribosomal_protein_bL20_C"/>
</dbReference>
<sequence length="118" mass="13712">MRVKGGRIRKERRKRIFKLAKGFKGKKHSCHRIAKQRVMKALRNAYIGRKLKKRDYRGLWIVRVNAASRARGIAYSRFMQGLRDAGVNLNRKMLADLAVRDEKTFDQLVELAKANLSS</sequence>
<dbReference type="Gene3D" id="6.10.160.10">
    <property type="match status" value="1"/>
</dbReference>
<dbReference type="EMBL" id="MFGX01000062">
    <property type="protein sequence ID" value="OGF55153.1"/>
    <property type="molecule type" value="Genomic_DNA"/>
</dbReference>
<keyword evidence="5 7" id="KW-0687">Ribonucleoprotein</keyword>
<dbReference type="HAMAP" id="MF_00382">
    <property type="entry name" value="Ribosomal_bL20"/>
    <property type="match status" value="1"/>
</dbReference>